<organism evidence="5 6">
    <name type="scientific">Limnoglobus roseus</name>
    <dbReference type="NCBI Taxonomy" id="2598579"/>
    <lineage>
        <taxon>Bacteria</taxon>
        <taxon>Pseudomonadati</taxon>
        <taxon>Planctomycetota</taxon>
        <taxon>Planctomycetia</taxon>
        <taxon>Gemmatales</taxon>
        <taxon>Gemmataceae</taxon>
        <taxon>Limnoglobus</taxon>
    </lineage>
</organism>
<dbReference type="GO" id="GO:0016853">
    <property type="term" value="F:isomerase activity"/>
    <property type="evidence" value="ECO:0007669"/>
    <property type="project" value="UniProtKB-KW"/>
</dbReference>
<dbReference type="InterPro" id="IPR050417">
    <property type="entry name" value="Sugar_Epim/Isomerase"/>
</dbReference>
<proteinExistence type="inferred from homology"/>
<dbReference type="InterPro" id="IPR006311">
    <property type="entry name" value="TAT_signal"/>
</dbReference>
<dbReference type="EMBL" id="CP042425">
    <property type="protein sequence ID" value="QEL15853.1"/>
    <property type="molecule type" value="Genomic_DNA"/>
</dbReference>
<dbReference type="Pfam" id="PF01261">
    <property type="entry name" value="AP_endonuc_2"/>
    <property type="match status" value="1"/>
</dbReference>
<name>A0A5C1ACD0_9BACT</name>
<dbReference type="AlphaFoldDB" id="A0A5C1ACD0"/>
<dbReference type="SUPFAM" id="SSF51658">
    <property type="entry name" value="Xylose isomerase-like"/>
    <property type="match status" value="1"/>
</dbReference>
<evidence type="ECO:0000313" key="6">
    <source>
        <dbReference type="Proteomes" id="UP000324974"/>
    </source>
</evidence>
<dbReference type="Proteomes" id="UP000324974">
    <property type="component" value="Chromosome"/>
</dbReference>
<feature type="active site" description="Proton donor/acceptor" evidence="3">
    <location>
        <position position="169"/>
    </location>
</feature>
<feature type="active site" description="Proton donor/acceptor" evidence="3">
    <location>
        <position position="269"/>
    </location>
</feature>
<dbReference type="InterPro" id="IPR013022">
    <property type="entry name" value="Xyl_isomerase-like_TIM-brl"/>
</dbReference>
<dbReference type="PANTHER" id="PTHR43489">
    <property type="entry name" value="ISOMERASE"/>
    <property type="match status" value="1"/>
</dbReference>
<evidence type="ECO:0000313" key="5">
    <source>
        <dbReference type="EMBL" id="QEL15853.1"/>
    </source>
</evidence>
<comment type="similarity">
    <text evidence="2">Belongs to the hyi family.</text>
</comment>
<evidence type="ECO:0000256" key="2">
    <source>
        <dbReference type="PIRNR" id="PIRNR006241"/>
    </source>
</evidence>
<dbReference type="RefSeq" id="WP_149110628.1">
    <property type="nucleotide sequence ID" value="NZ_CP042425.1"/>
</dbReference>
<keyword evidence="6" id="KW-1185">Reference proteome</keyword>
<gene>
    <name evidence="5" type="ORF">PX52LOC_02789</name>
</gene>
<dbReference type="InterPro" id="IPR036237">
    <property type="entry name" value="Xyl_isomerase-like_sf"/>
</dbReference>
<accession>A0A5C1ACD0</accession>
<dbReference type="Gene3D" id="3.20.20.150">
    <property type="entry name" value="Divalent-metal-dependent TIM barrel enzymes"/>
    <property type="match status" value="1"/>
</dbReference>
<dbReference type="OrthoDB" id="9786584at2"/>
<evidence type="ECO:0000259" key="4">
    <source>
        <dbReference type="Pfam" id="PF01261"/>
    </source>
</evidence>
<evidence type="ECO:0000256" key="3">
    <source>
        <dbReference type="PIRSR" id="PIRSR006241-50"/>
    </source>
</evidence>
<protein>
    <submittedName>
        <fullName evidence="5">Xylose isomerase</fullName>
    </submittedName>
</protein>
<evidence type="ECO:0000256" key="1">
    <source>
        <dbReference type="ARBA" id="ARBA00023235"/>
    </source>
</evidence>
<reference evidence="6" key="1">
    <citation type="submission" date="2019-08" db="EMBL/GenBank/DDBJ databases">
        <title>Limnoglobus roseus gen. nov., sp. nov., a novel freshwater planctomycete with a giant genome from the family Gemmataceae.</title>
        <authorList>
            <person name="Kulichevskaya I.S."/>
            <person name="Naumoff D.G."/>
            <person name="Miroshnikov K."/>
            <person name="Ivanova A."/>
            <person name="Philippov D.A."/>
            <person name="Hakobyan A."/>
            <person name="Rijpstra I.C."/>
            <person name="Sinninghe Damste J.S."/>
            <person name="Liesack W."/>
            <person name="Dedysh S.N."/>
        </authorList>
    </citation>
    <scope>NUCLEOTIDE SEQUENCE [LARGE SCALE GENOMIC DNA]</scope>
    <source>
        <strain evidence="6">PX52</strain>
    </source>
</reference>
<sequence>MTPTRRHFLATAATAAIGSRLTADSPTGKANHTKFACNVEMWFSKEKNFLKRLEGAAALGFPGVEFWPYEGKDIAAVADTCERLKLTITQFTAWGFKPGMNDPKNKQKVVDKIGEACEVAKKLKCQMMCVVAGDDIPGVSQEQMHATIIDALKAAAPVAEAAGVMLILEAMNVRVDHKGHCLYGSAPAMKIVKAVGSKFVKLNWDLYHMHITEGDLCGHLKEGFAADAIGYVQLADHPGRHEPGTGEINYSRVLKELATLKYTGWVGTECTPAKDEATAAKAVFAADEW</sequence>
<feature type="domain" description="Xylose isomerase-like TIM barrel" evidence="4">
    <location>
        <begin position="56"/>
        <end position="278"/>
    </location>
</feature>
<dbReference type="PIRSF" id="PIRSF006241">
    <property type="entry name" value="HyI"/>
    <property type="match status" value="1"/>
</dbReference>
<keyword evidence="1 2" id="KW-0413">Isomerase</keyword>
<dbReference type="PROSITE" id="PS51318">
    <property type="entry name" value="TAT"/>
    <property type="match status" value="1"/>
</dbReference>
<dbReference type="KEGG" id="lrs:PX52LOC_02789"/>
<dbReference type="InterPro" id="IPR026040">
    <property type="entry name" value="HyI-like"/>
</dbReference>